<dbReference type="HOGENOM" id="CLU_830841_0_0_11"/>
<feature type="chain" id="PRO_5004532220" description="GH16 domain-containing protein" evidence="2">
    <location>
        <begin position="25"/>
        <end position="334"/>
    </location>
</feature>
<name>S5SX45_9CORY</name>
<proteinExistence type="predicted"/>
<evidence type="ECO:0000313" key="4">
    <source>
        <dbReference type="EMBL" id="AGS35677.1"/>
    </source>
</evidence>
<dbReference type="AlphaFoldDB" id="S5SX45"/>
<dbReference type="RefSeq" id="WP_020935609.1">
    <property type="nucleotide sequence ID" value="NC_021915.1"/>
</dbReference>
<feature type="domain" description="GH16" evidence="3">
    <location>
        <begin position="34"/>
        <end position="317"/>
    </location>
</feature>
<dbReference type="InterPro" id="IPR000757">
    <property type="entry name" value="Beta-glucanase-like"/>
</dbReference>
<accession>S5SX45</accession>
<dbReference type="SUPFAM" id="SSF49899">
    <property type="entry name" value="Concanavalin A-like lectins/glucanases"/>
    <property type="match status" value="1"/>
</dbReference>
<keyword evidence="5" id="KW-1185">Reference proteome</keyword>
<dbReference type="InterPro" id="IPR013320">
    <property type="entry name" value="ConA-like_dom_sf"/>
</dbReference>
<feature type="signal peptide" evidence="2">
    <location>
        <begin position="1"/>
        <end position="24"/>
    </location>
</feature>
<feature type="region of interest" description="Disordered" evidence="1">
    <location>
        <begin position="315"/>
        <end position="334"/>
    </location>
</feature>
<evidence type="ECO:0000256" key="1">
    <source>
        <dbReference type="SAM" id="MobiDB-lite"/>
    </source>
</evidence>
<dbReference type="eggNOG" id="ENOG502ZH3W">
    <property type="taxonomic scope" value="Bacteria"/>
</dbReference>
<dbReference type="PROSITE" id="PS51762">
    <property type="entry name" value="GH16_2"/>
    <property type="match status" value="1"/>
</dbReference>
<sequence>MSRLVAVTGSLAVGMGLLATPALAAEGPDLDEPYSWVEEFDSWEALDGWNIFNQPDYNNDDALYTKDALEVVDGQLVITTRRHCVDEDIDLHDRSNHHLLTDDNASVAPCADDEYEKFTSGRLQSPDIARGEFDVAVTASIETGDTRGVRSAIWMQNESAACSADPTQAYGELDLVEHFSHEARSVWSPSNTHLGCRPLGQNGTNNAPRELRVGPEITGETHTWSASTTRDQVAYFFDGEPIDRESWRHDTVLGHAQVDDFNLAQWDYDEILNQNWKLILNQKVENAEWTKPASPDEDFPVRTMTVDRVEVNGTPFTEVASAPNPGERLSSFSS</sequence>
<reference evidence="4 5" key="1">
    <citation type="submission" date="2012-11" db="EMBL/GenBank/DDBJ databases">
        <title>The complete genome sequence of Corynebacterium maris Coryn-1 (=DSM 45190).</title>
        <authorList>
            <person name="Schaffert L."/>
            <person name="Albersmeier A."/>
            <person name="Kalinowski J."/>
            <person name="Ruckert C."/>
        </authorList>
    </citation>
    <scope>NUCLEOTIDE SEQUENCE [LARGE SCALE GENOMIC DNA]</scope>
    <source>
        <strain evidence="5">Coryn-1</strain>
    </source>
</reference>
<organism evidence="4 5">
    <name type="scientific">Corynebacterium maris DSM 45190</name>
    <dbReference type="NCBI Taxonomy" id="1224163"/>
    <lineage>
        <taxon>Bacteria</taxon>
        <taxon>Bacillati</taxon>
        <taxon>Actinomycetota</taxon>
        <taxon>Actinomycetes</taxon>
        <taxon>Mycobacteriales</taxon>
        <taxon>Corynebacteriaceae</taxon>
        <taxon>Corynebacterium</taxon>
    </lineage>
</organism>
<dbReference type="Pfam" id="PF00722">
    <property type="entry name" value="Glyco_hydro_16"/>
    <property type="match status" value="1"/>
</dbReference>
<dbReference type="GO" id="GO:0005975">
    <property type="term" value="P:carbohydrate metabolic process"/>
    <property type="evidence" value="ECO:0007669"/>
    <property type="project" value="InterPro"/>
</dbReference>
<dbReference type="Proteomes" id="UP000015388">
    <property type="component" value="Chromosome"/>
</dbReference>
<dbReference type="PATRIC" id="fig|1224163.3.peg.2223"/>
<dbReference type="Gene3D" id="2.60.120.200">
    <property type="match status" value="1"/>
</dbReference>
<evidence type="ECO:0000313" key="5">
    <source>
        <dbReference type="Proteomes" id="UP000015388"/>
    </source>
</evidence>
<protein>
    <recommendedName>
        <fullName evidence="3">GH16 domain-containing protein</fullName>
    </recommendedName>
</protein>
<evidence type="ECO:0000259" key="3">
    <source>
        <dbReference type="PROSITE" id="PS51762"/>
    </source>
</evidence>
<dbReference type="KEGG" id="cmd:B841_11025"/>
<gene>
    <name evidence="4" type="ORF">B841_11025</name>
</gene>
<dbReference type="GO" id="GO:0004553">
    <property type="term" value="F:hydrolase activity, hydrolyzing O-glycosyl compounds"/>
    <property type="evidence" value="ECO:0007669"/>
    <property type="project" value="InterPro"/>
</dbReference>
<dbReference type="EMBL" id="CP003924">
    <property type="protein sequence ID" value="AGS35677.1"/>
    <property type="molecule type" value="Genomic_DNA"/>
</dbReference>
<evidence type="ECO:0000256" key="2">
    <source>
        <dbReference type="SAM" id="SignalP"/>
    </source>
</evidence>
<keyword evidence="2" id="KW-0732">Signal</keyword>
<dbReference type="STRING" id="1224163.B841_11025"/>